<dbReference type="SUPFAM" id="SSF53335">
    <property type="entry name" value="S-adenosyl-L-methionine-dependent methyltransferases"/>
    <property type="match status" value="1"/>
</dbReference>
<dbReference type="PROSITE" id="PS01184">
    <property type="entry name" value="UBIE_2"/>
    <property type="match status" value="1"/>
</dbReference>
<dbReference type="Gene3D" id="3.40.50.150">
    <property type="entry name" value="Vaccinia Virus protein VP39"/>
    <property type="match status" value="1"/>
</dbReference>
<dbReference type="InterPro" id="IPR004033">
    <property type="entry name" value="UbiE/COQ5_MeTrFase"/>
</dbReference>
<keyword evidence="3 5" id="KW-0808">Transferase</keyword>
<dbReference type="PROSITE" id="PS51608">
    <property type="entry name" value="SAM_MT_UBIE"/>
    <property type="match status" value="1"/>
</dbReference>
<dbReference type="InterPro" id="IPR023576">
    <property type="entry name" value="UbiE/COQ5_MeTrFase_CS"/>
</dbReference>
<dbReference type="Pfam" id="PF01209">
    <property type="entry name" value="Ubie_methyltran"/>
    <property type="match status" value="1"/>
</dbReference>
<organism evidence="6 7">
    <name type="scientific">Haloferula rosea</name>
    <dbReference type="NCBI Taxonomy" id="490093"/>
    <lineage>
        <taxon>Bacteria</taxon>
        <taxon>Pseudomonadati</taxon>
        <taxon>Verrucomicrobiota</taxon>
        <taxon>Verrucomicrobiia</taxon>
        <taxon>Verrucomicrobiales</taxon>
        <taxon>Verrucomicrobiaceae</taxon>
        <taxon>Haloferula</taxon>
    </lineage>
</organism>
<feature type="binding site" evidence="5">
    <location>
        <position position="71"/>
    </location>
    <ligand>
        <name>S-adenosyl-L-methionine</name>
        <dbReference type="ChEBI" id="CHEBI:59789"/>
    </ligand>
</feature>
<comment type="caution">
    <text evidence="5">Lacks conserved residue(s) required for the propagation of feature annotation.</text>
</comment>
<dbReference type="InterPro" id="IPR029063">
    <property type="entry name" value="SAM-dependent_MTases_sf"/>
</dbReference>
<dbReference type="EMBL" id="JAENII010000003">
    <property type="protein sequence ID" value="MBK1826381.1"/>
    <property type="molecule type" value="Genomic_DNA"/>
</dbReference>
<comment type="catalytic activity">
    <reaction evidence="5">
        <text>a 2-demethylmenaquinol + S-adenosyl-L-methionine = a menaquinol + S-adenosyl-L-homocysteine + H(+)</text>
        <dbReference type="Rhea" id="RHEA:42640"/>
        <dbReference type="Rhea" id="RHEA-COMP:9539"/>
        <dbReference type="Rhea" id="RHEA-COMP:9563"/>
        <dbReference type="ChEBI" id="CHEBI:15378"/>
        <dbReference type="ChEBI" id="CHEBI:18151"/>
        <dbReference type="ChEBI" id="CHEBI:55437"/>
        <dbReference type="ChEBI" id="CHEBI:57856"/>
        <dbReference type="ChEBI" id="CHEBI:59789"/>
        <dbReference type="EC" id="2.1.1.163"/>
    </reaction>
</comment>
<comment type="function">
    <text evidence="5">Methyltransferase required for the conversion of demethylmenaquinol (DMKH2) to menaquinol (MKH2).</text>
</comment>
<keyword evidence="2 5" id="KW-0489">Methyltransferase</keyword>
<comment type="pathway">
    <text evidence="5">Quinol/quinone metabolism; menaquinone biosynthesis; menaquinol from 1,4-dihydroxy-2-naphthoate: step 2/2.</text>
</comment>
<comment type="similarity">
    <text evidence="5">Belongs to the class I-like SAM-binding methyltransferase superfamily. MenG/UbiE family.</text>
</comment>
<keyword evidence="7" id="KW-1185">Reference proteome</keyword>
<protein>
    <recommendedName>
        <fullName evidence="5">Demethylmenaquinone methyltransferase</fullName>
        <ecNumber evidence="5">2.1.1.163</ecNumber>
    </recommendedName>
</protein>
<dbReference type="CDD" id="cd02440">
    <property type="entry name" value="AdoMet_MTases"/>
    <property type="match status" value="1"/>
</dbReference>
<dbReference type="PANTHER" id="PTHR43591:SF24">
    <property type="entry name" value="2-METHOXY-6-POLYPRENYL-1,4-BENZOQUINOL METHYLASE, MITOCHONDRIAL"/>
    <property type="match status" value="1"/>
</dbReference>
<evidence type="ECO:0000313" key="6">
    <source>
        <dbReference type="EMBL" id="MBK1826381.1"/>
    </source>
</evidence>
<dbReference type="GO" id="GO:0043770">
    <property type="term" value="F:demethylmenaquinone methyltransferase activity"/>
    <property type="evidence" value="ECO:0007669"/>
    <property type="project" value="UniProtKB-UniRule"/>
</dbReference>
<dbReference type="GO" id="GO:0009234">
    <property type="term" value="P:menaquinone biosynthetic process"/>
    <property type="evidence" value="ECO:0007669"/>
    <property type="project" value="UniProtKB-UniRule"/>
</dbReference>
<evidence type="ECO:0000256" key="3">
    <source>
        <dbReference type="ARBA" id="ARBA00022679"/>
    </source>
</evidence>
<dbReference type="Proteomes" id="UP000658278">
    <property type="component" value="Unassembled WGS sequence"/>
</dbReference>
<keyword evidence="1 5" id="KW-0474">Menaquinone biosynthesis</keyword>
<feature type="binding site" evidence="5">
    <location>
        <position position="92"/>
    </location>
    <ligand>
        <name>S-adenosyl-L-methionine</name>
        <dbReference type="ChEBI" id="CHEBI:59789"/>
    </ligand>
</feature>
<dbReference type="HAMAP" id="MF_01813">
    <property type="entry name" value="MenG_UbiE_methyltr"/>
    <property type="match status" value="1"/>
</dbReference>
<dbReference type="AlphaFoldDB" id="A0A934VEU2"/>
<keyword evidence="4 5" id="KW-0949">S-adenosyl-L-methionine</keyword>
<sequence length="243" mass="26954">MSTPHKPILKRYQTESERPGYVEDLFDRGAPYYDVIGKIGFLGSGHAYRKRALQLAGLKPGMRLIDVACGTGAVTRPGVEIVGDEGSVVAVDPSSGMMAEAKKTIDADFRRGRAEELPVEDNEFDFLSMGYALRHVSDLVLAFKEYLRVLKPGGKALILEISRPKTKVGMALAKLYFRDIIPAMSKVVTGSEDAEEMFAYYWETIEACVPPEDILAALKEAGFKNVERRPIMSIFSEYHAEKP</sequence>
<dbReference type="RefSeq" id="WP_200277280.1">
    <property type="nucleotide sequence ID" value="NZ_JAENII010000003.1"/>
</dbReference>
<evidence type="ECO:0000256" key="4">
    <source>
        <dbReference type="ARBA" id="ARBA00022691"/>
    </source>
</evidence>
<dbReference type="PANTHER" id="PTHR43591">
    <property type="entry name" value="METHYLTRANSFERASE"/>
    <property type="match status" value="1"/>
</dbReference>
<gene>
    <name evidence="5" type="primary">menG</name>
    <name evidence="6" type="ORF">JIN81_05090</name>
</gene>
<evidence type="ECO:0000256" key="5">
    <source>
        <dbReference type="HAMAP-Rule" id="MF_01813"/>
    </source>
</evidence>
<dbReference type="EC" id="2.1.1.163" evidence="5"/>
<evidence type="ECO:0000313" key="7">
    <source>
        <dbReference type="Proteomes" id="UP000658278"/>
    </source>
</evidence>
<comment type="caution">
    <text evidence="6">The sequence shown here is derived from an EMBL/GenBank/DDBJ whole genome shotgun (WGS) entry which is preliminary data.</text>
</comment>
<proteinExistence type="inferred from homology"/>
<reference evidence="6" key="1">
    <citation type="submission" date="2021-01" db="EMBL/GenBank/DDBJ databases">
        <title>Modified the classification status of verrucomicrobia.</title>
        <authorList>
            <person name="Feng X."/>
        </authorList>
    </citation>
    <scope>NUCLEOTIDE SEQUENCE</scope>
    <source>
        <strain evidence="6">KCTC 22201</strain>
    </source>
</reference>
<name>A0A934VEU2_9BACT</name>
<dbReference type="GO" id="GO:0008425">
    <property type="term" value="F:2-methoxy-6-polyprenyl-1,4-benzoquinol methyltransferase activity"/>
    <property type="evidence" value="ECO:0007669"/>
    <property type="project" value="TreeGrafter"/>
</dbReference>
<evidence type="ECO:0000256" key="2">
    <source>
        <dbReference type="ARBA" id="ARBA00022603"/>
    </source>
</evidence>
<accession>A0A934VEU2</accession>
<dbReference type="GO" id="GO:0032259">
    <property type="term" value="P:methylation"/>
    <property type="evidence" value="ECO:0007669"/>
    <property type="project" value="UniProtKB-KW"/>
</dbReference>
<evidence type="ECO:0000256" key="1">
    <source>
        <dbReference type="ARBA" id="ARBA00022428"/>
    </source>
</evidence>